<proteinExistence type="predicted"/>
<sequence>MLRYFELQMREGEVLVNQGDQRAWNLKDGGYANGAQCHAQTL</sequence>
<keyword evidence="2" id="KW-1185">Reference proteome</keyword>
<dbReference type="EMBL" id="CGIG01000001">
    <property type="protein sequence ID" value="CPR14485.1"/>
    <property type="molecule type" value="Genomic_DNA"/>
</dbReference>
<gene>
    <name evidence="1" type="ORF">BN1221_00899</name>
</gene>
<reference evidence="2" key="1">
    <citation type="submission" date="2015-01" db="EMBL/GenBank/DDBJ databases">
        <authorList>
            <person name="Paterson Steve"/>
        </authorList>
    </citation>
    <scope>NUCLEOTIDE SEQUENCE [LARGE SCALE GENOMIC DNA]</scope>
    <source>
        <strain evidence="2">OBR1</strain>
    </source>
</reference>
<protein>
    <submittedName>
        <fullName evidence="1">Uncharacterized protein</fullName>
    </submittedName>
</protein>
<dbReference type="AlphaFoldDB" id="A0A0G4JRD4"/>
<name>A0A0G4JRD4_9GAMM</name>
<accession>A0A0G4JRD4</accession>
<evidence type="ECO:0000313" key="1">
    <source>
        <dbReference type="EMBL" id="CPR14485.1"/>
    </source>
</evidence>
<dbReference type="Proteomes" id="UP000044377">
    <property type="component" value="Unassembled WGS sequence"/>
</dbReference>
<organism evidence="1 2">
    <name type="scientific">Brenneria goodwinii</name>
    <dbReference type="NCBI Taxonomy" id="1109412"/>
    <lineage>
        <taxon>Bacteria</taxon>
        <taxon>Pseudomonadati</taxon>
        <taxon>Pseudomonadota</taxon>
        <taxon>Gammaproteobacteria</taxon>
        <taxon>Enterobacterales</taxon>
        <taxon>Pectobacteriaceae</taxon>
        <taxon>Brenneria</taxon>
    </lineage>
</organism>
<evidence type="ECO:0000313" key="2">
    <source>
        <dbReference type="Proteomes" id="UP000044377"/>
    </source>
</evidence>